<dbReference type="Proteomes" id="UP001630127">
    <property type="component" value="Unassembled WGS sequence"/>
</dbReference>
<comment type="caution">
    <text evidence="1">The sequence shown here is derived from an EMBL/GenBank/DDBJ whole genome shotgun (WGS) entry which is preliminary data.</text>
</comment>
<proteinExistence type="predicted"/>
<keyword evidence="2" id="KW-1185">Reference proteome</keyword>
<sequence>MAMTETEAMNKSPSNQSSTVESLCWEALSPAVAVVDSCPSLLDLSLRGTMNQNQQFRISLMVGCFAGSMQPMLMNPSQAILIFYFNALAHCGIVKLEHSPLNSYHVIVAMDFLGVTRANAVQSESDSSSIVDINRDN</sequence>
<dbReference type="EMBL" id="JBJUIK010000004">
    <property type="protein sequence ID" value="KAL3529238.1"/>
    <property type="molecule type" value="Genomic_DNA"/>
</dbReference>
<accession>A0ABD3ADM1</accession>
<evidence type="ECO:0000313" key="1">
    <source>
        <dbReference type="EMBL" id="KAL3529238.1"/>
    </source>
</evidence>
<gene>
    <name evidence="1" type="ORF">ACH5RR_008560</name>
</gene>
<protein>
    <submittedName>
        <fullName evidence="1">Uncharacterized protein</fullName>
    </submittedName>
</protein>
<name>A0ABD3ADM1_9GENT</name>
<reference evidence="1 2" key="1">
    <citation type="submission" date="2024-11" db="EMBL/GenBank/DDBJ databases">
        <title>A near-complete genome assembly of Cinchona calisaya.</title>
        <authorList>
            <person name="Lian D.C."/>
            <person name="Zhao X.W."/>
            <person name="Wei L."/>
        </authorList>
    </citation>
    <scope>NUCLEOTIDE SEQUENCE [LARGE SCALE GENOMIC DNA]</scope>
    <source>
        <tissue evidence="1">Nenye</tissue>
    </source>
</reference>
<organism evidence="1 2">
    <name type="scientific">Cinchona calisaya</name>
    <dbReference type="NCBI Taxonomy" id="153742"/>
    <lineage>
        <taxon>Eukaryota</taxon>
        <taxon>Viridiplantae</taxon>
        <taxon>Streptophyta</taxon>
        <taxon>Embryophyta</taxon>
        <taxon>Tracheophyta</taxon>
        <taxon>Spermatophyta</taxon>
        <taxon>Magnoliopsida</taxon>
        <taxon>eudicotyledons</taxon>
        <taxon>Gunneridae</taxon>
        <taxon>Pentapetalae</taxon>
        <taxon>asterids</taxon>
        <taxon>lamiids</taxon>
        <taxon>Gentianales</taxon>
        <taxon>Rubiaceae</taxon>
        <taxon>Cinchonoideae</taxon>
        <taxon>Cinchoneae</taxon>
        <taxon>Cinchona</taxon>
    </lineage>
</organism>
<dbReference type="AlphaFoldDB" id="A0ABD3ADM1"/>
<evidence type="ECO:0000313" key="2">
    <source>
        <dbReference type="Proteomes" id="UP001630127"/>
    </source>
</evidence>